<dbReference type="Proteomes" id="UP000663880">
    <property type="component" value="Unassembled WGS sequence"/>
</dbReference>
<reference evidence="2" key="1">
    <citation type="submission" date="2021-02" db="EMBL/GenBank/DDBJ databases">
        <authorList>
            <person name="Steward A R."/>
        </authorList>
    </citation>
    <scope>NUCLEOTIDE SEQUENCE</scope>
</reference>
<gene>
    <name evidence="2" type="ORF">PMACD_LOCUS13419</name>
</gene>
<evidence type="ECO:0000256" key="1">
    <source>
        <dbReference type="SAM" id="MobiDB-lite"/>
    </source>
</evidence>
<evidence type="ECO:0000313" key="2">
    <source>
        <dbReference type="EMBL" id="CAF4925560.1"/>
    </source>
</evidence>
<name>A0A821WEM1_9NEOP</name>
<sequence length="107" mass="12257">MVRNRGDRRGRRGAPCRRRWLGRARTQPWTHSPSDHCIHSRPHPINTRGRNFHAAPTSVQRAVRENLFFGTYDACVRLAPSRQIWIAAVRVAGSPRQVLATLTRHTS</sequence>
<proteinExistence type="predicted"/>
<protein>
    <submittedName>
        <fullName evidence="2">Uncharacterized protein</fullName>
    </submittedName>
</protein>
<dbReference type="EMBL" id="CAJOBZ010000061">
    <property type="protein sequence ID" value="CAF4925560.1"/>
    <property type="molecule type" value="Genomic_DNA"/>
</dbReference>
<evidence type="ECO:0000313" key="3">
    <source>
        <dbReference type="Proteomes" id="UP000663880"/>
    </source>
</evidence>
<feature type="region of interest" description="Disordered" evidence="1">
    <location>
        <begin position="25"/>
        <end position="46"/>
    </location>
</feature>
<accession>A0A821WEM1</accession>
<dbReference type="AlphaFoldDB" id="A0A821WEM1"/>
<keyword evidence="3" id="KW-1185">Reference proteome</keyword>
<organism evidence="2 3">
    <name type="scientific">Pieris macdunnoughi</name>
    <dbReference type="NCBI Taxonomy" id="345717"/>
    <lineage>
        <taxon>Eukaryota</taxon>
        <taxon>Metazoa</taxon>
        <taxon>Ecdysozoa</taxon>
        <taxon>Arthropoda</taxon>
        <taxon>Hexapoda</taxon>
        <taxon>Insecta</taxon>
        <taxon>Pterygota</taxon>
        <taxon>Neoptera</taxon>
        <taxon>Endopterygota</taxon>
        <taxon>Lepidoptera</taxon>
        <taxon>Glossata</taxon>
        <taxon>Ditrysia</taxon>
        <taxon>Papilionoidea</taxon>
        <taxon>Pieridae</taxon>
        <taxon>Pierinae</taxon>
        <taxon>Pieris</taxon>
    </lineage>
</organism>
<comment type="caution">
    <text evidence="2">The sequence shown here is derived from an EMBL/GenBank/DDBJ whole genome shotgun (WGS) entry which is preliminary data.</text>
</comment>